<dbReference type="SUPFAM" id="SSF52540">
    <property type="entry name" value="P-loop containing nucleoside triphosphate hydrolases"/>
    <property type="match status" value="2"/>
</dbReference>
<evidence type="ECO:0000259" key="3">
    <source>
        <dbReference type="PROSITE" id="PS50893"/>
    </source>
</evidence>
<evidence type="ECO:0000313" key="5">
    <source>
        <dbReference type="Proteomes" id="UP001353858"/>
    </source>
</evidence>
<dbReference type="AlphaFoldDB" id="A0AAN7Q9B8"/>
<dbReference type="EMBL" id="JARPUR010000001">
    <property type="protein sequence ID" value="KAK4883760.1"/>
    <property type="molecule type" value="Genomic_DNA"/>
</dbReference>
<dbReference type="FunFam" id="3.40.50.300:FF:002275">
    <property type="entry name" value="ATP-binding cassette, subfamily A (ABC1), member 16"/>
    <property type="match status" value="1"/>
</dbReference>
<dbReference type="CDD" id="cd03263">
    <property type="entry name" value="ABC_subfamily_A"/>
    <property type="match status" value="1"/>
</dbReference>
<protein>
    <recommendedName>
        <fullName evidence="3">ABC transporter domain-containing protein</fullName>
    </recommendedName>
</protein>
<comment type="caution">
    <text evidence="4">The sequence shown here is derived from an EMBL/GenBank/DDBJ whole genome shotgun (WGS) entry which is preliminary data.</text>
</comment>
<keyword evidence="5" id="KW-1185">Reference proteome</keyword>
<dbReference type="PROSITE" id="PS50893">
    <property type="entry name" value="ABC_TRANSPORTER_2"/>
    <property type="match status" value="1"/>
</dbReference>
<accession>A0AAN7Q9B8</accession>
<dbReference type="GO" id="GO:0005319">
    <property type="term" value="F:lipid transporter activity"/>
    <property type="evidence" value="ECO:0007669"/>
    <property type="project" value="TreeGrafter"/>
</dbReference>
<dbReference type="InterPro" id="IPR027417">
    <property type="entry name" value="P-loop_NTPase"/>
</dbReference>
<keyword evidence="2" id="KW-0067">ATP-binding</keyword>
<feature type="domain" description="ABC transporter" evidence="3">
    <location>
        <begin position="84"/>
        <end position="313"/>
    </location>
</feature>
<dbReference type="SMART" id="SM00382">
    <property type="entry name" value="AAA"/>
    <property type="match status" value="2"/>
</dbReference>
<sequence length="612" mass="68949">MQKFPSPKITSELPGWYATIYATLTAISYSILCVNVLHHVVEEKSSGMKNFYHSFFAWHNNVDSERHESITHKIQQILKLPIGISINNLCKDYENINAVNNVSFKIYKGQITGLLGHHGSGKSTIISILAGMAGASRGKVAILGHDVEFDLCQIRRSLGVCLQEDRLFTELSVIEHLTFFGIIKGLSKKSAYKEACSLLRRFKLTNKKPSLVSQLSNGMKRKLSICIAIIGNPKVLLLDEPTVGLDEESSRVVWNMLLSLRHSRVIVFSTQSMEEADILADQIAIFNQGNLVCYGTPSYLRTEYGPNGSGKTTFFRVVTGECLPTTGDAQISYENELIYLSSNLKKYCSMLGYCPQSNGLMNNLTGREMLYLFGKIRGIAGGIDNLVSLWMYMLDLEVFSNTLCKNYSKGDKRKLSIGIALIGSPSVVFLDEPVAGVDLETYTNVSNILNFALKQHNNICIILSTQNPSICESMCNQIGVLENGQLKYCNNITHFQNKYGKGFTVKLKLNISKKQFLSDIESSEIFDDFIATVSIVYKRACHKKVANLMNDVQFMYNELCLLKDRNDNLLHYHIQDETKKWSEVYKEIADLQCRHSIVENYEISDLSSDYYY</sequence>
<gene>
    <name evidence="4" type="ORF">RN001_000031</name>
</gene>
<dbReference type="PANTHER" id="PTHR19229:SF250">
    <property type="entry name" value="ABC TRANSPORTER DOMAIN-CONTAINING PROTEIN-RELATED"/>
    <property type="match status" value="1"/>
</dbReference>
<dbReference type="Pfam" id="PF00005">
    <property type="entry name" value="ABC_tran"/>
    <property type="match status" value="2"/>
</dbReference>
<evidence type="ECO:0000313" key="4">
    <source>
        <dbReference type="EMBL" id="KAK4883760.1"/>
    </source>
</evidence>
<dbReference type="InterPro" id="IPR003439">
    <property type="entry name" value="ABC_transporter-like_ATP-bd"/>
</dbReference>
<dbReference type="GO" id="GO:0016887">
    <property type="term" value="F:ATP hydrolysis activity"/>
    <property type="evidence" value="ECO:0007669"/>
    <property type="project" value="InterPro"/>
</dbReference>
<reference evidence="5" key="1">
    <citation type="submission" date="2023-01" db="EMBL/GenBank/DDBJ databases">
        <title>Key to firefly adult light organ development and bioluminescence: homeobox transcription factors regulate luciferase expression and transportation to peroxisome.</title>
        <authorList>
            <person name="Fu X."/>
        </authorList>
    </citation>
    <scope>NUCLEOTIDE SEQUENCE [LARGE SCALE GENOMIC DNA]</scope>
</reference>
<evidence type="ECO:0000256" key="1">
    <source>
        <dbReference type="ARBA" id="ARBA00022741"/>
    </source>
</evidence>
<dbReference type="InterPro" id="IPR017871">
    <property type="entry name" value="ABC_transporter-like_CS"/>
</dbReference>
<dbReference type="GO" id="GO:0016020">
    <property type="term" value="C:membrane"/>
    <property type="evidence" value="ECO:0007669"/>
    <property type="project" value="InterPro"/>
</dbReference>
<dbReference type="InterPro" id="IPR026082">
    <property type="entry name" value="ABCA"/>
</dbReference>
<proteinExistence type="predicted"/>
<keyword evidence="1" id="KW-0547">Nucleotide-binding</keyword>
<dbReference type="Gene3D" id="3.40.50.300">
    <property type="entry name" value="P-loop containing nucleotide triphosphate hydrolases"/>
    <property type="match status" value="2"/>
</dbReference>
<dbReference type="PROSITE" id="PS00211">
    <property type="entry name" value="ABC_TRANSPORTER_1"/>
    <property type="match status" value="1"/>
</dbReference>
<dbReference type="InterPro" id="IPR003593">
    <property type="entry name" value="AAA+_ATPase"/>
</dbReference>
<organism evidence="4 5">
    <name type="scientific">Aquatica leii</name>
    <dbReference type="NCBI Taxonomy" id="1421715"/>
    <lineage>
        <taxon>Eukaryota</taxon>
        <taxon>Metazoa</taxon>
        <taxon>Ecdysozoa</taxon>
        <taxon>Arthropoda</taxon>
        <taxon>Hexapoda</taxon>
        <taxon>Insecta</taxon>
        <taxon>Pterygota</taxon>
        <taxon>Neoptera</taxon>
        <taxon>Endopterygota</taxon>
        <taxon>Coleoptera</taxon>
        <taxon>Polyphaga</taxon>
        <taxon>Elateriformia</taxon>
        <taxon>Elateroidea</taxon>
        <taxon>Lampyridae</taxon>
        <taxon>Luciolinae</taxon>
        <taxon>Aquatica</taxon>
    </lineage>
</organism>
<dbReference type="GO" id="GO:0140359">
    <property type="term" value="F:ABC-type transporter activity"/>
    <property type="evidence" value="ECO:0007669"/>
    <property type="project" value="InterPro"/>
</dbReference>
<dbReference type="PANTHER" id="PTHR19229">
    <property type="entry name" value="ATP-BINDING CASSETTE TRANSPORTER SUBFAMILY A ABCA"/>
    <property type="match status" value="1"/>
</dbReference>
<name>A0AAN7Q9B8_9COLE</name>
<dbReference type="Proteomes" id="UP001353858">
    <property type="component" value="Unassembled WGS sequence"/>
</dbReference>
<evidence type="ECO:0000256" key="2">
    <source>
        <dbReference type="ARBA" id="ARBA00022840"/>
    </source>
</evidence>
<dbReference type="GO" id="GO:0005524">
    <property type="term" value="F:ATP binding"/>
    <property type="evidence" value="ECO:0007669"/>
    <property type="project" value="UniProtKB-KW"/>
</dbReference>